<name>B7HY22_BACC7</name>
<dbReference type="HOGENOM" id="CLU_3304186_0_0_9"/>
<dbReference type="KEGG" id="bcr:BCAH187_A3388"/>
<gene>
    <name evidence="1" type="ordered locus">BCAH187_A3388</name>
</gene>
<sequence>MIGFFIFKKMRSKVYFSYKNAFHIKGVIILGKGDCCASS</sequence>
<dbReference type="Proteomes" id="UP000002214">
    <property type="component" value="Chromosome"/>
</dbReference>
<protein>
    <submittedName>
        <fullName evidence="1">Uncharacterized protein</fullName>
    </submittedName>
</protein>
<accession>B7HY22</accession>
<dbReference type="EMBL" id="CP001177">
    <property type="protein sequence ID" value="ACJ78256.1"/>
    <property type="molecule type" value="Genomic_DNA"/>
</dbReference>
<evidence type="ECO:0000313" key="2">
    <source>
        <dbReference type="Proteomes" id="UP000002214"/>
    </source>
</evidence>
<proteinExistence type="predicted"/>
<organism evidence="1 2">
    <name type="scientific">Bacillus cereus (strain AH187)</name>
    <dbReference type="NCBI Taxonomy" id="405534"/>
    <lineage>
        <taxon>Bacteria</taxon>
        <taxon>Bacillati</taxon>
        <taxon>Bacillota</taxon>
        <taxon>Bacilli</taxon>
        <taxon>Bacillales</taxon>
        <taxon>Bacillaceae</taxon>
        <taxon>Bacillus</taxon>
        <taxon>Bacillus cereus group</taxon>
    </lineage>
</organism>
<reference evidence="1 2" key="1">
    <citation type="submission" date="2008-10" db="EMBL/GenBank/DDBJ databases">
        <title>Genome sequence of Bacillus cereus AH187.</title>
        <authorList>
            <person name="Dodson R.J."/>
            <person name="Durkin A.S."/>
            <person name="Rosovitz M.J."/>
            <person name="Rasko D.A."/>
            <person name="Kolsto A.B."/>
            <person name="Okstad O.A."/>
            <person name="Ravel J."/>
            <person name="Sutton G."/>
        </authorList>
    </citation>
    <scope>NUCLEOTIDE SEQUENCE [LARGE SCALE GENOMIC DNA]</scope>
    <source>
        <strain evidence="1 2">AH187</strain>
    </source>
</reference>
<evidence type="ECO:0000313" key="1">
    <source>
        <dbReference type="EMBL" id="ACJ78256.1"/>
    </source>
</evidence>
<dbReference type="AlphaFoldDB" id="B7HY22"/>